<sequence>MITSIFNKTRPINYIILFVFLLIFFTLYQSLAVTTPLNFITGLQKAGSFLLLNASLFLMHFIYNRNNLVKDNMFGAFFSFLFCLLFPEIFNSPHIICALFLLVLAFRRLIALRSKLSIKQKLFDSCVLILIASLFYVWSALFLLLVFFVIMFQTSFDFKNWLIPFIALFIVGSIAIFFEMIFNTGYIFSLIESVSFSFNLHALANQSVTFFVLCFYALIIILFLFSSFVTSGSRSVNRTAVYHILYLILIISFIIFICMPTPNLAVASFSFFPLAIMGSNMIEKIEKAWIKESFLGGITVCILIFYFLQL</sequence>
<feature type="transmembrane region" description="Helical" evidence="1">
    <location>
        <begin position="289"/>
        <end position="308"/>
    </location>
</feature>
<feature type="transmembrane region" description="Helical" evidence="1">
    <location>
        <begin position="158"/>
        <end position="178"/>
    </location>
</feature>
<feature type="transmembrane region" description="Helical" evidence="1">
    <location>
        <begin position="69"/>
        <end position="87"/>
    </location>
</feature>
<feature type="transmembrane region" description="Helical" evidence="1">
    <location>
        <begin position="122"/>
        <end position="152"/>
    </location>
</feature>
<feature type="transmembrane region" description="Helical" evidence="1">
    <location>
        <begin position="210"/>
        <end position="228"/>
    </location>
</feature>
<evidence type="ECO:0000256" key="1">
    <source>
        <dbReference type="SAM" id="Phobius"/>
    </source>
</evidence>
<dbReference type="EMBL" id="CP081495">
    <property type="protein sequence ID" value="UYW00906.1"/>
    <property type="molecule type" value="Genomic_DNA"/>
</dbReference>
<keyword evidence="3" id="KW-1185">Reference proteome</keyword>
<keyword evidence="1" id="KW-0812">Transmembrane</keyword>
<keyword evidence="1" id="KW-0472">Membrane</keyword>
<evidence type="ECO:0000313" key="3">
    <source>
        <dbReference type="Proteomes" id="UP001163328"/>
    </source>
</evidence>
<dbReference type="Proteomes" id="UP001163328">
    <property type="component" value="Chromosome"/>
</dbReference>
<accession>A0ABY6M1B1</accession>
<evidence type="ECO:0000313" key="2">
    <source>
        <dbReference type="EMBL" id="UYW00906.1"/>
    </source>
</evidence>
<organism evidence="2 3">
    <name type="scientific">Flavobacterium agricola</name>
    <dbReference type="NCBI Taxonomy" id="2870839"/>
    <lineage>
        <taxon>Bacteria</taxon>
        <taxon>Pseudomonadati</taxon>
        <taxon>Bacteroidota</taxon>
        <taxon>Flavobacteriia</taxon>
        <taxon>Flavobacteriales</taxon>
        <taxon>Flavobacteriaceae</taxon>
        <taxon>Flavobacterium</taxon>
    </lineage>
</organism>
<dbReference type="Pfam" id="PF19992">
    <property type="entry name" value="DUF6427"/>
    <property type="match status" value="1"/>
</dbReference>
<keyword evidence="1" id="KW-1133">Transmembrane helix</keyword>
<protein>
    <submittedName>
        <fullName evidence="2">DUF6427 family protein</fullName>
    </submittedName>
</protein>
<proteinExistence type="predicted"/>
<reference evidence="2" key="1">
    <citation type="submission" date="2021-08" db="EMBL/GenBank/DDBJ databases">
        <title>Flavobacterium sp. strain CC-SYL302.</title>
        <authorList>
            <person name="Lin S.-Y."/>
            <person name="Lee T.-H."/>
            <person name="Young C.-C."/>
        </authorList>
    </citation>
    <scope>NUCLEOTIDE SEQUENCE</scope>
    <source>
        <strain evidence="2">CC-SYL302</strain>
    </source>
</reference>
<feature type="transmembrane region" description="Helical" evidence="1">
    <location>
        <begin position="240"/>
        <end position="257"/>
    </location>
</feature>
<dbReference type="RefSeq" id="WP_264433136.1">
    <property type="nucleotide sequence ID" value="NZ_CP081495.1"/>
</dbReference>
<feature type="transmembrane region" description="Helical" evidence="1">
    <location>
        <begin position="43"/>
        <end position="62"/>
    </location>
</feature>
<name>A0ABY6M1B1_9FLAO</name>
<dbReference type="InterPro" id="IPR045625">
    <property type="entry name" value="DUF6427"/>
</dbReference>
<gene>
    <name evidence="2" type="ORF">K5I29_10395</name>
</gene>
<feature type="transmembrane region" description="Helical" evidence="1">
    <location>
        <begin position="12"/>
        <end position="31"/>
    </location>
</feature>